<keyword evidence="4" id="KW-1185">Reference proteome</keyword>
<dbReference type="InterPro" id="IPR039226">
    <property type="entry name" value="Ski3/TTC37"/>
</dbReference>
<dbReference type="GeneID" id="109711231"/>
<dbReference type="RefSeq" id="XP_020089763.1">
    <property type="nucleotide sequence ID" value="XM_020234174.1"/>
</dbReference>
<dbReference type="SMART" id="SM00028">
    <property type="entry name" value="TPR"/>
    <property type="match status" value="6"/>
</dbReference>
<dbReference type="PANTHER" id="PTHR15704">
    <property type="entry name" value="SUPERKILLER 3 PROTEIN-RELATED"/>
    <property type="match status" value="1"/>
</dbReference>
<dbReference type="InterPro" id="IPR011990">
    <property type="entry name" value="TPR-like_helical_dom_sf"/>
</dbReference>
<dbReference type="GO" id="GO:0006401">
    <property type="term" value="P:RNA catabolic process"/>
    <property type="evidence" value="ECO:0007669"/>
    <property type="project" value="InterPro"/>
</dbReference>
<dbReference type="GO" id="GO:0055087">
    <property type="term" value="C:Ski complex"/>
    <property type="evidence" value="ECO:0007669"/>
    <property type="project" value="InterPro"/>
</dbReference>
<gene>
    <name evidence="5" type="primary">LOC109711231</name>
</gene>
<dbReference type="Proteomes" id="UP000515123">
    <property type="component" value="Linkage group 6"/>
</dbReference>
<evidence type="ECO:0000256" key="1">
    <source>
        <dbReference type="ARBA" id="ARBA00022737"/>
    </source>
</evidence>
<dbReference type="OrthoDB" id="421075at2759"/>
<name>A0A6P5F8E9_ANACO</name>
<accession>A0A6P5F8E9</accession>
<reference evidence="4" key="1">
    <citation type="journal article" date="2015" name="Nat. Genet.">
        <title>The pineapple genome and the evolution of CAM photosynthesis.</title>
        <authorList>
            <person name="Ming R."/>
            <person name="VanBuren R."/>
            <person name="Wai C.M."/>
            <person name="Tang H."/>
            <person name="Schatz M.C."/>
            <person name="Bowers J.E."/>
            <person name="Lyons E."/>
            <person name="Wang M.L."/>
            <person name="Chen J."/>
            <person name="Biggers E."/>
            <person name="Zhang J."/>
            <person name="Huang L."/>
            <person name="Zhang L."/>
            <person name="Miao W."/>
            <person name="Zhang J."/>
            <person name="Ye Z."/>
            <person name="Miao C."/>
            <person name="Lin Z."/>
            <person name="Wang H."/>
            <person name="Zhou H."/>
            <person name="Yim W.C."/>
            <person name="Priest H.D."/>
            <person name="Zheng C."/>
            <person name="Woodhouse M."/>
            <person name="Edger P.P."/>
            <person name="Guyot R."/>
            <person name="Guo H.B."/>
            <person name="Guo H."/>
            <person name="Zheng G."/>
            <person name="Singh R."/>
            <person name="Sharma A."/>
            <person name="Min X."/>
            <person name="Zheng Y."/>
            <person name="Lee H."/>
            <person name="Gurtowski J."/>
            <person name="Sedlazeck F.J."/>
            <person name="Harkess A."/>
            <person name="McKain M.R."/>
            <person name="Liao Z."/>
            <person name="Fang J."/>
            <person name="Liu J."/>
            <person name="Zhang X."/>
            <person name="Zhang Q."/>
            <person name="Hu W."/>
            <person name="Qin Y."/>
            <person name="Wang K."/>
            <person name="Chen L.Y."/>
            <person name="Shirley N."/>
            <person name="Lin Y.R."/>
            <person name="Liu L.Y."/>
            <person name="Hernandez A.G."/>
            <person name="Wright C.L."/>
            <person name="Bulone V."/>
            <person name="Tuskan G.A."/>
            <person name="Heath K."/>
            <person name="Zee F."/>
            <person name="Moore P.H."/>
            <person name="Sunkar R."/>
            <person name="Leebens-Mack J.H."/>
            <person name="Mockler T."/>
            <person name="Bennetzen J.L."/>
            <person name="Freeling M."/>
            <person name="Sankoff D."/>
            <person name="Paterson A.H."/>
            <person name="Zhu X."/>
            <person name="Yang X."/>
            <person name="Smith J.A."/>
            <person name="Cushman J.C."/>
            <person name="Paull R.E."/>
            <person name="Yu Q."/>
        </authorList>
    </citation>
    <scope>NUCLEOTIDE SEQUENCE [LARGE SCALE GENOMIC DNA]</scope>
    <source>
        <strain evidence="4">cv. F153</strain>
    </source>
</reference>
<dbReference type="PANTHER" id="PTHR15704:SF7">
    <property type="entry name" value="SUPERKILLER COMPLEX PROTEIN 3"/>
    <property type="match status" value="1"/>
</dbReference>
<evidence type="ECO:0000256" key="3">
    <source>
        <dbReference type="PROSITE-ProRule" id="PRU00339"/>
    </source>
</evidence>
<dbReference type="AlphaFoldDB" id="A0A6P5F8E9"/>
<evidence type="ECO:0000313" key="4">
    <source>
        <dbReference type="Proteomes" id="UP000515123"/>
    </source>
</evidence>
<proteinExistence type="predicted"/>
<feature type="repeat" description="TPR" evidence="3">
    <location>
        <begin position="430"/>
        <end position="463"/>
    </location>
</feature>
<feature type="repeat" description="TPR" evidence="3">
    <location>
        <begin position="172"/>
        <end position="205"/>
    </location>
</feature>
<keyword evidence="2 3" id="KW-0802">TPR repeat</keyword>
<dbReference type="Pfam" id="PF13432">
    <property type="entry name" value="TPR_16"/>
    <property type="match status" value="1"/>
</dbReference>
<dbReference type="Gene3D" id="1.25.40.10">
    <property type="entry name" value="Tetratricopeptide repeat domain"/>
    <property type="match status" value="4"/>
</dbReference>
<dbReference type="PROSITE" id="PS50005">
    <property type="entry name" value="TPR"/>
    <property type="match status" value="3"/>
</dbReference>
<sequence length="1188" mass="132300">MPETVDDDLFEKLQQTLESDPNNPNNHYNLALFLWKKGEESEEREESKRFKERAAEHFLTSAKLNPNEGAAFRFLGHFYGRVAADAQRASKCYQRAVTLNPEDSEAGEGLCDLLDGEGKENLVIAVCKEASDKSPKAFWAFRRLGYFQVHQSRLSEAVQSLQHAIRGYPACADLWEALGLAYHRLGMFTAAIKSYGRAIELEGSRIFALVESGNIQLMLGSFRKGVEQFSSALETVPNNLAAQFGLASGLLGWSRQCISSGAFGWGATLLKEAAEAAKACTSLSGNQYSAWKLQGDIQIAYAKCFPWEDKEDSPEVDEKIFKVSIDQWKNTCLLAANSAKCSYQRALHLAPWQANLYADIAMSVDLIYSMEEKKEPDPAVWQLPEKMCLGALLLEPINKEFWVILGCLSSNHALKQHSFIRGLQLDISLSEAWAYLGKFYESLGEKLLARQAFDRARSIDPSLALPWAGMSVGYQDRTSLANESFESCLRAVQILPLAEFQVGLGTIAILSGHLLSPQVFGAIRQAVQRAPHYPESHNLNGLVCEAQSDYQSAVTAYRHAKCALAIMPNSKADINSHLADVSFNLVRSLCKAGLAFDAAQECEDLKRKGFLDIKGLQIYAVIMWKLGQYDSALTIARSLAKNVLTMNQTGVAAAIGLISSLIYSISGKESAIAVIQKLPGQFLESDRMRLIISALSALGPSMQLQLSLPSMFQTVVSYGVVNEIHSIIALSKMISSELNQDLRIDHGVNYLRKVLHMYPDSSLLRSQLGSLLLSRGDRMAPHKAVECAPLSDGQTAKPGFKSPDVIHGAAVVSCYACRSTIPKFSFSTCPVQHMHQKSRVYHLQRWLHREPWNRTARYLLILNLLQKAREEKFPERLCIILKRLLKDALSNESYLEKNKQCQYEKFILLLSASEISLQSRDFLECISCAKEALGVNPLNTEPFFAHLQLCRAYALQGNISNLRDEYANCLRISTTNEIGWVMLKYLEPSCQLEDSSDAIVVNLQKCIERKGNSSNYWVGLLYLACAQCFVWAEDYVSAEQALAQACAEVDADSCLLLCHGVICMELARRECVPQFLSRALSSLTKAQKASPTPLPIVSLLLAQVEASLGSKAKWERNLRLEWSSWPPAMRPAELYFQMHLLAMQSSAVSGQHSGVESSQSPERWLLRAIHLNPSCLRYWKVLQKLVDS</sequence>
<dbReference type="InterPro" id="IPR019734">
    <property type="entry name" value="TPR_rpt"/>
</dbReference>
<keyword evidence="1" id="KW-0677">Repeat</keyword>
<organism evidence="4 5">
    <name type="scientific">Ananas comosus</name>
    <name type="common">Pineapple</name>
    <name type="synonym">Ananas ananas</name>
    <dbReference type="NCBI Taxonomy" id="4615"/>
    <lineage>
        <taxon>Eukaryota</taxon>
        <taxon>Viridiplantae</taxon>
        <taxon>Streptophyta</taxon>
        <taxon>Embryophyta</taxon>
        <taxon>Tracheophyta</taxon>
        <taxon>Spermatophyta</taxon>
        <taxon>Magnoliopsida</taxon>
        <taxon>Liliopsida</taxon>
        <taxon>Poales</taxon>
        <taxon>Bromeliaceae</taxon>
        <taxon>Bromelioideae</taxon>
        <taxon>Ananas</taxon>
    </lineage>
</organism>
<dbReference type="SUPFAM" id="SSF48452">
    <property type="entry name" value="TPR-like"/>
    <property type="match status" value="4"/>
</dbReference>
<evidence type="ECO:0000313" key="5">
    <source>
        <dbReference type="RefSeq" id="XP_020089763.1"/>
    </source>
</evidence>
<reference evidence="5" key="2">
    <citation type="submission" date="2025-08" db="UniProtKB">
        <authorList>
            <consortium name="RefSeq"/>
        </authorList>
    </citation>
    <scope>IDENTIFICATION</scope>
    <source>
        <tissue evidence="5">Leaf</tissue>
    </source>
</reference>
<protein>
    <submittedName>
        <fullName evidence="5">Tetratricopeptide repeat protein SKI3 isoform X1</fullName>
    </submittedName>
</protein>
<evidence type="ECO:0000256" key="2">
    <source>
        <dbReference type="ARBA" id="ARBA00022803"/>
    </source>
</evidence>
<feature type="repeat" description="TPR" evidence="3">
    <location>
        <begin position="206"/>
        <end position="239"/>
    </location>
</feature>